<proteinExistence type="predicted"/>
<keyword evidence="3" id="KW-1185">Reference proteome</keyword>
<feature type="transmembrane region" description="Helical" evidence="1">
    <location>
        <begin position="47"/>
        <end position="68"/>
    </location>
</feature>
<feature type="transmembrane region" description="Helical" evidence="1">
    <location>
        <begin position="12"/>
        <end position="35"/>
    </location>
</feature>
<protein>
    <submittedName>
        <fullName evidence="2">Uncharacterized protein</fullName>
    </submittedName>
</protein>
<dbReference type="RefSeq" id="WP_083426026.1">
    <property type="nucleotide sequence ID" value="NZ_LZDD01000001.1"/>
</dbReference>
<keyword evidence="1" id="KW-0472">Membrane</keyword>
<organism evidence="2 3">
    <name type="scientific">Streptococcus bovimastitidis</name>
    <dbReference type="NCBI Taxonomy" id="1856638"/>
    <lineage>
        <taxon>Bacteria</taxon>
        <taxon>Bacillati</taxon>
        <taxon>Bacillota</taxon>
        <taxon>Bacilli</taxon>
        <taxon>Lactobacillales</taxon>
        <taxon>Streptococcaceae</taxon>
        <taxon>Streptococcus</taxon>
    </lineage>
</organism>
<reference evidence="3" key="1">
    <citation type="submission" date="2016-06" db="EMBL/GenBank/DDBJ databases">
        <authorList>
            <person name="de Vries S.P.W."/>
            <person name="Hadjirin N.F."/>
            <person name="Lay E.M."/>
            <person name="Zadoks R.N."/>
            <person name="Peacock S.J."/>
            <person name="Parkhill J."/>
            <person name="Grant A.J."/>
            <person name="Mcdougall S."/>
            <person name="Holmes M.A."/>
        </authorList>
    </citation>
    <scope>NUCLEOTIDE SEQUENCE [LARGE SCALE GENOMIC DNA]</scope>
    <source>
        <strain evidence="3">NZ1587</strain>
    </source>
</reference>
<sequence length="85" mass="9835">MKTIYKKQRMIFTIVIITSSISAICLGLFSIQLGSIFDLIRHSNQEYYGKIIFCALVLFVWVICSISYEYAKTIYGKNIILEVKK</sequence>
<dbReference type="EMBL" id="LZDD01000001">
    <property type="protein sequence ID" value="OJF72831.1"/>
    <property type="molecule type" value="Genomic_DNA"/>
</dbReference>
<keyword evidence="1" id="KW-1133">Transmembrane helix</keyword>
<keyword evidence="1" id="KW-0812">Transmembrane</keyword>
<dbReference type="Proteomes" id="UP000182015">
    <property type="component" value="Unassembled WGS sequence"/>
</dbReference>
<accession>A0A1L8MPX9</accession>
<name>A0A1L8MPX9_9STRE</name>
<evidence type="ECO:0000313" key="2">
    <source>
        <dbReference type="EMBL" id="OJF72831.1"/>
    </source>
</evidence>
<evidence type="ECO:0000256" key="1">
    <source>
        <dbReference type="SAM" id="Phobius"/>
    </source>
</evidence>
<gene>
    <name evidence="2" type="ORF">A9Q68_04610</name>
</gene>
<dbReference type="AlphaFoldDB" id="A0A1L8MPX9"/>
<comment type="caution">
    <text evidence="2">The sequence shown here is derived from an EMBL/GenBank/DDBJ whole genome shotgun (WGS) entry which is preliminary data.</text>
</comment>
<evidence type="ECO:0000313" key="3">
    <source>
        <dbReference type="Proteomes" id="UP000182015"/>
    </source>
</evidence>